<feature type="region of interest" description="Disordered" evidence="1">
    <location>
        <begin position="16"/>
        <end position="60"/>
    </location>
</feature>
<feature type="non-terminal residue" evidence="2">
    <location>
        <position position="1"/>
    </location>
</feature>
<feature type="non-terminal residue" evidence="2">
    <location>
        <position position="113"/>
    </location>
</feature>
<accession>A0ABU6XTW1</accession>
<gene>
    <name evidence="2" type="ORF">PIB30_092137</name>
</gene>
<comment type="caution">
    <text evidence="2">The sequence shown here is derived from an EMBL/GenBank/DDBJ whole genome shotgun (WGS) entry which is preliminary data.</text>
</comment>
<organism evidence="2 3">
    <name type="scientific">Stylosanthes scabra</name>
    <dbReference type="NCBI Taxonomy" id="79078"/>
    <lineage>
        <taxon>Eukaryota</taxon>
        <taxon>Viridiplantae</taxon>
        <taxon>Streptophyta</taxon>
        <taxon>Embryophyta</taxon>
        <taxon>Tracheophyta</taxon>
        <taxon>Spermatophyta</taxon>
        <taxon>Magnoliopsida</taxon>
        <taxon>eudicotyledons</taxon>
        <taxon>Gunneridae</taxon>
        <taxon>Pentapetalae</taxon>
        <taxon>rosids</taxon>
        <taxon>fabids</taxon>
        <taxon>Fabales</taxon>
        <taxon>Fabaceae</taxon>
        <taxon>Papilionoideae</taxon>
        <taxon>50 kb inversion clade</taxon>
        <taxon>dalbergioids sensu lato</taxon>
        <taxon>Dalbergieae</taxon>
        <taxon>Pterocarpus clade</taxon>
        <taxon>Stylosanthes</taxon>
    </lineage>
</organism>
<feature type="compositionally biased region" description="Polar residues" evidence="1">
    <location>
        <begin position="43"/>
        <end position="56"/>
    </location>
</feature>
<protein>
    <submittedName>
        <fullName evidence="2">Uncharacterized protein</fullName>
    </submittedName>
</protein>
<sequence>KNEVGADEELEGVKEINANNVNGGKGEVGTTHVSSGIPHTHPGNASLSVDNPQLNEGSGHVGLTTQFELNRMVISELDRSKGFEDSIANELEEISLNSCPYPSGFGPCSNSNH</sequence>
<dbReference type="Proteomes" id="UP001341840">
    <property type="component" value="Unassembled WGS sequence"/>
</dbReference>
<evidence type="ECO:0000313" key="2">
    <source>
        <dbReference type="EMBL" id="MED6201157.1"/>
    </source>
</evidence>
<reference evidence="2 3" key="1">
    <citation type="journal article" date="2023" name="Plants (Basel)">
        <title>Bridging the Gap: Combining Genomics and Transcriptomics Approaches to Understand Stylosanthes scabra, an Orphan Legume from the Brazilian Caatinga.</title>
        <authorList>
            <person name="Ferreira-Neto J.R.C."/>
            <person name="da Silva M.D."/>
            <person name="Binneck E."/>
            <person name="de Melo N.F."/>
            <person name="da Silva R.H."/>
            <person name="de Melo A.L.T.M."/>
            <person name="Pandolfi V."/>
            <person name="Bustamante F.O."/>
            <person name="Brasileiro-Vidal A.C."/>
            <person name="Benko-Iseppon A.M."/>
        </authorList>
    </citation>
    <scope>NUCLEOTIDE SEQUENCE [LARGE SCALE GENOMIC DNA]</scope>
    <source>
        <tissue evidence="2">Leaves</tissue>
    </source>
</reference>
<name>A0ABU6XTW1_9FABA</name>
<evidence type="ECO:0000313" key="3">
    <source>
        <dbReference type="Proteomes" id="UP001341840"/>
    </source>
</evidence>
<evidence type="ECO:0000256" key="1">
    <source>
        <dbReference type="SAM" id="MobiDB-lite"/>
    </source>
</evidence>
<dbReference type="EMBL" id="JASCZI010213329">
    <property type="protein sequence ID" value="MED6201157.1"/>
    <property type="molecule type" value="Genomic_DNA"/>
</dbReference>
<proteinExistence type="predicted"/>
<keyword evidence="3" id="KW-1185">Reference proteome</keyword>